<evidence type="ECO:0000256" key="2">
    <source>
        <dbReference type="SAM" id="SignalP"/>
    </source>
</evidence>
<dbReference type="InterPro" id="IPR014756">
    <property type="entry name" value="Ig_E-set"/>
</dbReference>
<dbReference type="Gene3D" id="2.130.10.130">
    <property type="entry name" value="Integrin alpha, N-terminal"/>
    <property type="match status" value="4"/>
</dbReference>
<evidence type="ECO:0000256" key="1">
    <source>
        <dbReference type="ARBA" id="ARBA00022729"/>
    </source>
</evidence>
<dbReference type="PANTHER" id="PTHR46580:SF4">
    <property type="entry name" value="ATP_GTP-BINDING PROTEIN"/>
    <property type="match status" value="1"/>
</dbReference>
<dbReference type="SUPFAM" id="SSF69318">
    <property type="entry name" value="Integrin alpha N-terminal domain"/>
    <property type="match status" value="2"/>
</dbReference>
<dbReference type="Gene3D" id="2.60.40.10">
    <property type="entry name" value="Immunoglobulins"/>
    <property type="match status" value="2"/>
</dbReference>
<evidence type="ECO:0000259" key="3">
    <source>
        <dbReference type="Pfam" id="PF01833"/>
    </source>
</evidence>
<dbReference type="Pfam" id="PF18962">
    <property type="entry name" value="Por_Secre_tail"/>
    <property type="match status" value="1"/>
</dbReference>
<dbReference type="InterPro" id="IPR013517">
    <property type="entry name" value="FG-GAP"/>
</dbReference>
<evidence type="ECO:0000259" key="4">
    <source>
        <dbReference type="Pfam" id="PF18962"/>
    </source>
</evidence>
<feature type="domain" description="Secretion system C-terminal sorting" evidence="4">
    <location>
        <begin position="982"/>
        <end position="1053"/>
    </location>
</feature>
<accession>A0ABP8MTV2</accession>
<dbReference type="InterPro" id="IPR026444">
    <property type="entry name" value="Secre_tail"/>
</dbReference>
<dbReference type="Gene3D" id="2.60.40.4070">
    <property type="match status" value="1"/>
</dbReference>
<dbReference type="InterPro" id="IPR013783">
    <property type="entry name" value="Ig-like_fold"/>
</dbReference>
<reference evidence="6" key="1">
    <citation type="journal article" date="2019" name="Int. J. Syst. Evol. Microbiol.">
        <title>The Global Catalogue of Microorganisms (GCM) 10K type strain sequencing project: providing services to taxonomists for standard genome sequencing and annotation.</title>
        <authorList>
            <consortium name="The Broad Institute Genomics Platform"/>
            <consortium name="The Broad Institute Genome Sequencing Center for Infectious Disease"/>
            <person name="Wu L."/>
            <person name="Ma J."/>
        </authorList>
    </citation>
    <scope>NUCLEOTIDE SEQUENCE [LARGE SCALE GENOMIC DNA]</scope>
    <source>
        <strain evidence="6">JCM 31921</strain>
    </source>
</reference>
<comment type="caution">
    <text evidence="5">The sequence shown here is derived from an EMBL/GenBank/DDBJ whole genome shotgun (WGS) entry which is preliminary data.</text>
</comment>
<keyword evidence="6" id="KW-1185">Reference proteome</keyword>
<dbReference type="RefSeq" id="WP_344825191.1">
    <property type="nucleotide sequence ID" value="NZ_BAABEZ010000022.1"/>
</dbReference>
<dbReference type="InterPro" id="IPR002909">
    <property type="entry name" value="IPT_dom"/>
</dbReference>
<dbReference type="InterPro" id="IPR028994">
    <property type="entry name" value="Integrin_alpha_N"/>
</dbReference>
<sequence length="1058" mass="108605">MKRKFMTFLAFAAGSYALHAQKPVVTSVNPMTGITGSTVVISGSGFNTTASLNKVWFGATAATPVSATSTSLTVNVPAGANYSHIAVLNQGSGLQGEHAFGYFLPSFTGNAGSVDFQLPASFTALSSAKTLTASDLDGDGKTDLVCINGTTISLFRNTAASGSLTASSLSGKSDIAMSSSLSGIAIADIDGDGKKDLLVINNTLNKLSVFRNIGTPGSLTAASFAAKVDFNTDGYPAGITIADFDGDGKPDVAIRNASTFSVFRNTASGGAISSSSFAARVDYAIGSLPETAIASCDLDGDNKAEIIVPNYRLNTVSVFRNTASAGSISTSSFASAVDFATGDGPNTAITGDIDGDGRPELIVANQVSQSISVLRNTATAGAITTGSFAAKTDFALGSAPYRLAISDVDGDGKGDIVSTHYTANSLCVLMNNAGSGSISASSLSVRSNYITASEAYGLYAGDLDGDGRGDLAVTNYSSGTLSLLRANDVPFISGITPLTGKVGNTITITGTGFNANPANNKVWFGATAATPVSVTNTSLTVNVPAGATYSQVGVLNSATALSTQYTTANFMPAFTGVPGLIALTQKTKFTTGNNPTNALVIDLDGDGKQDVVTSNVDGKTISIFRNTHTSGNIAAGSLAAKVDLGLFLAPLIVTAGDLDGDGKPELIVADGLGSKVSVFRNNCTPGSITAASFATKLDLTVSFPTDVTIGDLDADGKPEIIATKAYDMGISVFRNTMVKGTFDSRSFAAPVSFVTGAFPLLVAAADLDGDKKTDVVVVNRDQKTVSVFRNIANGAFTSSSLAAKVDFVTGDQKMAGMAIGDLNADGKPEMAFHGEKDSLIIFPNTAVAGSLTASSFGTKVRLYSPLPYTGVKIADMDGDGKTDLVISTISSVSVFRTTTTGTITPASFAARLTLPLDISPGFLSVVDMDGDKRPDIVAPGVKSTTLMIISWDVATATGRMIEGDATDALASADGFTLEQNVPNPFTANTSISYTLSGNAAVTLELYDVTGKRTASLVNAQQEQGKYTVNIDGANLTSGVYLFVLKVADKVYYKRAVKL</sequence>
<dbReference type="EMBL" id="BAABEZ010000022">
    <property type="protein sequence ID" value="GAA4454355.1"/>
    <property type="molecule type" value="Genomic_DNA"/>
</dbReference>
<name>A0ABP8MTV2_9BACT</name>
<feature type="domain" description="IPT/TIG" evidence="3">
    <location>
        <begin position="23"/>
        <end position="92"/>
    </location>
</feature>
<dbReference type="Pfam" id="PF13517">
    <property type="entry name" value="FG-GAP_3"/>
    <property type="match status" value="6"/>
</dbReference>
<dbReference type="SUPFAM" id="SSF81296">
    <property type="entry name" value="E set domains"/>
    <property type="match status" value="2"/>
</dbReference>
<evidence type="ECO:0000313" key="6">
    <source>
        <dbReference type="Proteomes" id="UP001501410"/>
    </source>
</evidence>
<feature type="signal peptide" evidence="2">
    <location>
        <begin position="1"/>
        <end position="20"/>
    </location>
</feature>
<organism evidence="5 6">
    <name type="scientific">Rurimicrobium arvi</name>
    <dbReference type="NCBI Taxonomy" id="2049916"/>
    <lineage>
        <taxon>Bacteria</taxon>
        <taxon>Pseudomonadati</taxon>
        <taxon>Bacteroidota</taxon>
        <taxon>Chitinophagia</taxon>
        <taxon>Chitinophagales</taxon>
        <taxon>Chitinophagaceae</taxon>
        <taxon>Rurimicrobium</taxon>
    </lineage>
</organism>
<evidence type="ECO:0000313" key="5">
    <source>
        <dbReference type="EMBL" id="GAA4454355.1"/>
    </source>
</evidence>
<dbReference type="Proteomes" id="UP001501410">
    <property type="component" value="Unassembled WGS sequence"/>
</dbReference>
<gene>
    <name evidence="5" type="ORF">GCM10023092_16260</name>
</gene>
<proteinExistence type="predicted"/>
<feature type="domain" description="IPT/TIG" evidence="3">
    <location>
        <begin position="490"/>
        <end position="555"/>
    </location>
</feature>
<feature type="chain" id="PRO_5045985496" evidence="2">
    <location>
        <begin position="21"/>
        <end position="1058"/>
    </location>
</feature>
<dbReference type="PANTHER" id="PTHR46580">
    <property type="entry name" value="SENSOR KINASE-RELATED"/>
    <property type="match status" value="1"/>
</dbReference>
<keyword evidence="1 2" id="KW-0732">Signal</keyword>
<dbReference type="NCBIfam" id="TIGR04183">
    <property type="entry name" value="Por_Secre_tail"/>
    <property type="match status" value="1"/>
</dbReference>
<dbReference type="Pfam" id="PF01833">
    <property type="entry name" value="TIG"/>
    <property type="match status" value="2"/>
</dbReference>
<protein>
    <submittedName>
        <fullName evidence="5">VCBS repeat-containing protein</fullName>
    </submittedName>
</protein>